<dbReference type="AlphaFoldDB" id="A0A443S9J1"/>
<dbReference type="PRINTS" id="PR00480">
    <property type="entry name" value="ASTACIN"/>
</dbReference>
<comment type="cofactor">
    <cofactor evidence="3 4">
        <name>Zn(2+)</name>
        <dbReference type="ChEBI" id="CHEBI:29105"/>
    </cofactor>
    <text evidence="3 4">Binds 1 zinc ion per subunit.</text>
</comment>
<sequence length="286" mass="33765">MKITGLHVDSDARFISGSSRLFIPESVDDALMWIWSDNLTLASNVTAKQPMFIDNKFVVRFYFLWEDQVTNETFRLWDKVFRTVEKYTCLKFWKTHQEVDSKVWRPGIIIDAFEDNCATNQLGRVKGPTIIMYGACGTDEFIGVHELLHVLGFEHEHSRPDRDRFLKINWGNIAQGRRNQFGKSKLNPNLGMDIYDEKYFYDYFSIMHYPALNKSFPTMTAKCTKIQLDKRMKLSPLDIKKLNFYYNCDRFRFLIPAYKDNPAYWFYTNNNTFGFRGSNDNFAVRN</sequence>
<keyword evidence="3 4" id="KW-0645">Protease</keyword>
<keyword evidence="3 4" id="KW-0378">Hydrolase</keyword>
<feature type="binding site" evidence="3">
    <location>
        <position position="145"/>
    </location>
    <ligand>
        <name>Zn(2+)</name>
        <dbReference type="ChEBI" id="CHEBI:29105"/>
        <note>catalytic</note>
    </ligand>
</feature>
<dbReference type="Gene3D" id="3.40.390.10">
    <property type="entry name" value="Collagenase (Catalytic Domain)"/>
    <property type="match status" value="1"/>
</dbReference>
<dbReference type="PROSITE" id="PS51864">
    <property type="entry name" value="ASTACIN"/>
    <property type="match status" value="1"/>
</dbReference>
<evidence type="ECO:0000313" key="7">
    <source>
        <dbReference type="Proteomes" id="UP000288716"/>
    </source>
</evidence>
<evidence type="ECO:0000256" key="4">
    <source>
        <dbReference type="RuleBase" id="RU361183"/>
    </source>
</evidence>
<evidence type="ECO:0000256" key="2">
    <source>
        <dbReference type="ARBA" id="ARBA00025529"/>
    </source>
</evidence>
<comment type="subunit">
    <text evidence="1">Monomer.</text>
</comment>
<dbReference type="EMBL" id="NCKV01005197">
    <property type="protein sequence ID" value="RWS24219.1"/>
    <property type="molecule type" value="Genomic_DNA"/>
</dbReference>
<proteinExistence type="predicted"/>
<feature type="binding site" evidence="3">
    <location>
        <position position="155"/>
    </location>
    <ligand>
        <name>Zn(2+)</name>
        <dbReference type="ChEBI" id="CHEBI:29105"/>
        <note>catalytic</note>
    </ligand>
</feature>
<dbReference type="Pfam" id="PF01400">
    <property type="entry name" value="Astacin"/>
    <property type="match status" value="1"/>
</dbReference>
<keyword evidence="3 4" id="KW-0482">Metalloprotease</keyword>
<dbReference type="SMART" id="SM00235">
    <property type="entry name" value="ZnMc"/>
    <property type="match status" value="1"/>
</dbReference>
<accession>A0A443S9J1</accession>
<protein>
    <recommendedName>
        <fullName evidence="4">Metalloendopeptidase</fullName>
        <ecNumber evidence="4">3.4.24.-</ecNumber>
    </recommendedName>
</protein>
<feature type="binding site" evidence="3">
    <location>
        <position position="149"/>
    </location>
    <ligand>
        <name>Zn(2+)</name>
        <dbReference type="ChEBI" id="CHEBI:29105"/>
        <note>catalytic</note>
    </ligand>
</feature>
<evidence type="ECO:0000256" key="1">
    <source>
        <dbReference type="ARBA" id="ARBA00011245"/>
    </source>
</evidence>
<feature type="domain" description="Peptidase M12A" evidence="5">
    <location>
        <begin position="44"/>
        <end position="249"/>
    </location>
</feature>
<keyword evidence="7" id="KW-1185">Reference proteome</keyword>
<dbReference type="GO" id="GO:0004222">
    <property type="term" value="F:metalloendopeptidase activity"/>
    <property type="evidence" value="ECO:0007669"/>
    <property type="project" value="UniProtKB-UniRule"/>
</dbReference>
<evidence type="ECO:0000313" key="6">
    <source>
        <dbReference type="EMBL" id="RWS24219.1"/>
    </source>
</evidence>
<gene>
    <name evidence="6" type="ORF">B4U80_13253</name>
</gene>
<keyword evidence="3 4" id="KW-0862">Zinc</keyword>
<comment type="caution">
    <text evidence="6">The sequence shown here is derived from an EMBL/GenBank/DDBJ whole genome shotgun (WGS) entry which is preliminary data.</text>
</comment>
<dbReference type="InterPro" id="IPR024079">
    <property type="entry name" value="MetalloPept_cat_dom_sf"/>
</dbReference>
<dbReference type="VEuPathDB" id="VectorBase:LDEU007821"/>
<comment type="function">
    <text evidence="2">Zinc metalloprotease. Provoques deadhesion of endothelial cells from cell cultures, and also degradation of fibronectin, fibrinogen and gelatin in vitro. Its role in the venom is not fully understood but it might act as a spreading factor that facilitates diffusion of other venom toxins. Alternatively, it might be involved in the proteolytic processing of other venom toxins or it might play a role in extra-oral digestion of prey.</text>
</comment>
<evidence type="ECO:0000256" key="3">
    <source>
        <dbReference type="PROSITE-ProRule" id="PRU01211"/>
    </source>
</evidence>
<evidence type="ECO:0000259" key="5">
    <source>
        <dbReference type="PROSITE" id="PS51864"/>
    </source>
</evidence>
<dbReference type="SUPFAM" id="SSF55486">
    <property type="entry name" value="Metalloproteases ('zincins'), catalytic domain"/>
    <property type="match status" value="1"/>
</dbReference>
<dbReference type="PANTHER" id="PTHR10127">
    <property type="entry name" value="DISCOIDIN, CUB, EGF, LAMININ , AND ZINC METALLOPROTEASE DOMAIN CONTAINING"/>
    <property type="match status" value="1"/>
</dbReference>
<name>A0A443S9J1_9ACAR</name>
<feature type="active site" evidence="3">
    <location>
        <position position="146"/>
    </location>
</feature>
<dbReference type="EC" id="3.4.24.-" evidence="4"/>
<dbReference type="GO" id="GO:0006508">
    <property type="term" value="P:proteolysis"/>
    <property type="evidence" value="ECO:0007669"/>
    <property type="project" value="UniProtKB-KW"/>
</dbReference>
<dbReference type="PANTHER" id="PTHR10127:SF850">
    <property type="entry name" value="METALLOENDOPEPTIDASE"/>
    <property type="match status" value="1"/>
</dbReference>
<keyword evidence="3 4" id="KW-0479">Metal-binding</keyword>
<dbReference type="Proteomes" id="UP000288716">
    <property type="component" value="Unassembled WGS sequence"/>
</dbReference>
<dbReference type="STRING" id="299467.A0A443S9J1"/>
<dbReference type="OrthoDB" id="291007at2759"/>
<reference evidence="6 7" key="1">
    <citation type="journal article" date="2018" name="Gigascience">
        <title>Genomes of trombidid mites reveal novel predicted allergens and laterally-transferred genes associated with secondary metabolism.</title>
        <authorList>
            <person name="Dong X."/>
            <person name="Chaisiri K."/>
            <person name="Xia D."/>
            <person name="Armstrong S.D."/>
            <person name="Fang Y."/>
            <person name="Donnelly M.J."/>
            <person name="Kadowaki T."/>
            <person name="McGarry J.W."/>
            <person name="Darby A.C."/>
            <person name="Makepeace B.L."/>
        </authorList>
    </citation>
    <scope>NUCLEOTIDE SEQUENCE [LARGE SCALE GENOMIC DNA]</scope>
    <source>
        <strain evidence="6">UoL-UT</strain>
    </source>
</reference>
<dbReference type="InterPro" id="IPR006026">
    <property type="entry name" value="Peptidase_Metallo"/>
</dbReference>
<comment type="caution">
    <text evidence="3">Lacks conserved residue(s) required for the propagation of feature annotation.</text>
</comment>
<dbReference type="InterPro" id="IPR001506">
    <property type="entry name" value="Peptidase_M12A"/>
</dbReference>
<organism evidence="6 7">
    <name type="scientific">Leptotrombidium deliense</name>
    <dbReference type="NCBI Taxonomy" id="299467"/>
    <lineage>
        <taxon>Eukaryota</taxon>
        <taxon>Metazoa</taxon>
        <taxon>Ecdysozoa</taxon>
        <taxon>Arthropoda</taxon>
        <taxon>Chelicerata</taxon>
        <taxon>Arachnida</taxon>
        <taxon>Acari</taxon>
        <taxon>Acariformes</taxon>
        <taxon>Trombidiformes</taxon>
        <taxon>Prostigmata</taxon>
        <taxon>Anystina</taxon>
        <taxon>Parasitengona</taxon>
        <taxon>Trombiculoidea</taxon>
        <taxon>Trombiculidae</taxon>
        <taxon>Leptotrombidium</taxon>
    </lineage>
</organism>
<dbReference type="GO" id="GO:0008270">
    <property type="term" value="F:zinc ion binding"/>
    <property type="evidence" value="ECO:0007669"/>
    <property type="project" value="UniProtKB-UniRule"/>
</dbReference>